<keyword evidence="2" id="KW-0732">Signal</keyword>
<evidence type="ECO:0000313" key="5">
    <source>
        <dbReference type="Proteomes" id="UP000235786"/>
    </source>
</evidence>
<evidence type="ECO:0000313" key="4">
    <source>
        <dbReference type="EMBL" id="PMD35095.1"/>
    </source>
</evidence>
<proteinExistence type="predicted"/>
<evidence type="ECO:0000259" key="3">
    <source>
        <dbReference type="SMART" id="SM00458"/>
    </source>
</evidence>
<dbReference type="STRING" id="1149755.A0A2J6R9C0"/>
<dbReference type="EMBL" id="KZ613953">
    <property type="protein sequence ID" value="PMD35095.1"/>
    <property type="molecule type" value="Genomic_DNA"/>
</dbReference>
<feature type="region of interest" description="Disordered" evidence="1">
    <location>
        <begin position="294"/>
        <end position="313"/>
    </location>
</feature>
<keyword evidence="5" id="KW-1185">Reference proteome</keyword>
<accession>A0A2J6R9C0</accession>
<feature type="chain" id="PRO_5014339679" description="Ricin B lectin domain-containing protein" evidence="2">
    <location>
        <begin position="18"/>
        <end position="469"/>
    </location>
</feature>
<reference evidence="4 5" key="1">
    <citation type="submission" date="2016-04" db="EMBL/GenBank/DDBJ databases">
        <title>A degradative enzymes factory behind the ericoid mycorrhizal symbiosis.</title>
        <authorList>
            <consortium name="DOE Joint Genome Institute"/>
            <person name="Martino E."/>
            <person name="Morin E."/>
            <person name="Grelet G."/>
            <person name="Kuo A."/>
            <person name="Kohler A."/>
            <person name="Daghino S."/>
            <person name="Barry K."/>
            <person name="Choi C."/>
            <person name="Cichocki N."/>
            <person name="Clum A."/>
            <person name="Copeland A."/>
            <person name="Hainaut M."/>
            <person name="Haridas S."/>
            <person name="Labutti K."/>
            <person name="Lindquist E."/>
            <person name="Lipzen A."/>
            <person name="Khouja H.-R."/>
            <person name="Murat C."/>
            <person name="Ohm R."/>
            <person name="Olson A."/>
            <person name="Spatafora J."/>
            <person name="Veneault-Fourrey C."/>
            <person name="Henrissat B."/>
            <person name="Grigoriev I."/>
            <person name="Martin F."/>
            <person name="Perotto S."/>
        </authorList>
    </citation>
    <scope>NUCLEOTIDE SEQUENCE [LARGE SCALE GENOMIC DNA]</scope>
    <source>
        <strain evidence="4 5">F</strain>
    </source>
</reference>
<dbReference type="OrthoDB" id="5383818at2759"/>
<sequence>MIATLSLLLSSAALSFASPLGQLAARTVTALNTAAFEEAQQRDDTATRAFSGTEIITSTGQCLFINELSGDFRANLNLIQVGPCDGSQGQLWDIITKGKHDDQAGTMLVVNTLTQACLNFDPRRAAGDTVIMFSCGGRADGGGAVTNSQLFNFTGGAGPLALQPENAAGTCLTVSSANILDEANCNPGDANQAFTFGGGGAASVAATTTAPGATSISSVVALVAATSTAPAVAQCNSVTTVFVTRAASTGAASSTSAVVAASSTTSESAPAVSGSAGEIILATDTSNPDTPVPVSGAGGTLQPSSAASANQRDNTATRAFTGVSLKDSNGQCLFIDPTAGDFRQNLIPVNIQPCTGSLNEKFDLITAGIHNNTPNTTLVVSSLTQGCISFDPRRAAGTTVQVFSCGGRGDGTGQVANSQQFPYGGGSSIVLAPLNSNNQVCLIQNSAKNPPILDEGTCDGQADQVFTIG</sequence>
<evidence type="ECO:0000256" key="2">
    <source>
        <dbReference type="SAM" id="SignalP"/>
    </source>
</evidence>
<dbReference type="Gene3D" id="2.80.10.50">
    <property type="match status" value="2"/>
</dbReference>
<dbReference type="CDD" id="cd00161">
    <property type="entry name" value="beta-trefoil_Ricin-like"/>
    <property type="match status" value="1"/>
</dbReference>
<protein>
    <recommendedName>
        <fullName evidence="3">Ricin B lectin domain-containing protein</fullName>
    </recommendedName>
</protein>
<dbReference type="SUPFAM" id="SSF50370">
    <property type="entry name" value="Ricin B-like lectins"/>
    <property type="match status" value="2"/>
</dbReference>
<dbReference type="InterPro" id="IPR035992">
    <property type="entry name" value="Ricin_B-like_lectins"/>
</dbReference>
<dbReference type="SMART" id="SM00458">
    <property type="entry name" value="RICIN"/>
    <property type="match status" value="2"/>
</dbReference>
<name>A0A2J6R9C0_HYAVF</name>
<evidence type="ECO:0000256" key="1">
    <source>
        <dbReference type="SAM" id="MobiDB-lite"/>
    </source>
</evidence>
<feature type="domain" description="Ricin B lectin" evidence="3">
    <location>
        <begin position="51"/>
        <end position="197"/>
    </location>
</feature>
<dbReference type="Proteomes" id="UP000235786">
    <property type="component" value="Unassembled WGS sequence"/>
</dbReference>
<dbReference type="PROSITE" id="PS50231">
    <property type="entry name" value="RICIN_B_LECTIN"/>
    <property type="match status" value="2"/>
</dbReference>
<feature type="signal peptide" evidence="2">
    <location>
        <begin position="1"/>
        <end position="17"/>
    </location>
</feature>
<dbReference type="InterPro" id="IPR000772">
    <property type="entry name" value="Ricin_B_lectin"/>
</dbReference>
<feature type="domain" description="Ricin B lectin" evidence="3">
    <location>
        <begin position="317"/>
        <end position="469"/>
    </location>
</feature>
<gene>
    <name evidence="4" type="ORF">L207DRAFT_570660</name>
</gene>
<organism evidence="4 5">
    <name type="scientific">Hyaloscypha variabilis (strain UAMH 11265 / GT02V1 / F)</name>
    <name type="common">Meliniomyces variabilis</name>
    <dbReference type="NCBI Taxonomy" id="1149755"/>
    <lineage>
        <taxon>Eukaryota</taxon>
        <taxon>Fungi</taxon>
        <taxon>Dikarya</taxon>
        <taxon>Ascomycota</taxon>
        <taxon>Pezizomycotina</taxon>
        <taxon>Leotiomycetes</taxon>
        <taxon>Helotiales</taxon>
        <taxon>Hyaloscyphaceae</taxon>
        <taxon>Hyaloscypha</taxon>
        <taxon>Hyaloscypha variabilis</taxon>
    </lineage>
</organism>
<feature type="compositionally biased region" description="Polar residues" evidence="1">
    <location>
        <begin position="301"/>
        <end position="313"/>
    </location>
</feature>
<dbReference type="AlphaFoldDB" id="A0A2J6R9C0"/>